<accession>A0ABT0UG58</accession>
<proteinExistence type="predicted"/>
<dbReference type="SUPFAM" id="SSF52540">
    <property type="entry name" value="P-loop containing nucleoside triphosphate hydrolases"/>
    <property type="match status" value="1"/>
</dbReference>
<dbReference type="GO" id="GO:0004386">
    <property type="term" value="F:helicase activity"/>
    <property type="evidence" value="ECO:0007669"/>
    <property type="project" value="UniProtKB-KW"/>
</dbReference>
<organism evidence="2 3">
    <name type="scientific">Aporhodopirellula aestuarii</name>
    <dbReference type="NCBI Taxonomy" id="2950107"/>
    <lineage>
        <taxon>Bacteria</taxon>
        <taxon>Pseudomonadati</taxon>
        <taxon>Planctomycetota</taxon>
        <taxon>Planctomycetia</taxon>
        <taxon>Pirellulales</taxon>
        <taxon>Pirellulaceae</taxon>
        <taxon>Aporhodopirellula</taxon>
    </lineage>
</organism>
<keyword evidence="2" id="KW-0547">Nucleotide-binding</keyword>
<name>A0ABT0UG58_9BACT</name>
<evidence type="ECO:0000313" key="3">
    <source>
        <dbReference type="Proteomes" id="UP001202961"/>
    </source>
</evidence>
<gene>
    <name evidence="2" type="ORF">NB063_30760</name>
</gene>
<dbReference type="Proteomes" id="UP001202961">
    <property type="component" value="Unassembled WGS sequence"/>
</dbReference>
<dbReference type="RefSeq" id="WP_250933441.1">
    <property type="nucleotide sequence ID" value="NZ_JAMQBK010000120.1"/>
</dbReference>
<reference evidence="2 3" key="1">
    <citation type="journal article" date="2022" name="Syst. Appl. Microbiol.">
        <title>Rhodopirellula aestuarii sp. nov., a novel member of the genus Rhodopirellula isolated from brackish sediments collected in the Tagus River estuary, Portugal.</title>
        <authorList>
            <person name="Vitorino I.R."/>
            <person name="Klimek D."/>
            <person name="Calusinska M."/>
            <person name="Lobo-da-Cunha A."/>
            <person name="Vasconcelos V."/>
            <person name="Lage O.M."/>
        </authorList>
    </citation>
    <scope>NUCLEOTIDE SEQUENCE [LARGE SCALE GENOMIC DNA]</scope>
    <source>
        <strain evidence="2 3">ICT_H3.1</strain>
    </source>
</reference>
<feature type="domain" description="AAA+ ATPase" evidence="1">
    <location>
        <begin position="19"/>
        <end position="200"/>
    </location>
</feature>
<sequence length="314" mass="34653">ENQHAAKQRTPLVHGLLRRGETMNVIAAPKIGKSWLVHGLARSVAKGCEWLGFPCSPGRVLVVDAELHTSELAQRLRAIALETEANTEIPIDILALRGQMLDIHGVSDLIGKLDRVEYDLVVIDALYRFLPQGVSENDNAQMMGVYNTIDSIATSLDAGVVIVHHSSKGDQSAKQVTDLGSGAGSISRATDTHVAIRPHREEGLAVLQAVCRSFPPPDDISIRWQYPRWERVDCEAKIGNARQGQQWKRDQETDQAIRLALSEAPMSIAQLRNRTQFGQARVERSLQRLGAKSSFVKDIRTGKGAERFALTDMK</sequence>
<keyword evidence="3" id="KW-1185">Reference proteome</keyword>
<evidence type="ECO:0000313" key="2">
    <source>
        <dbReference type="EMBL" id="MCM2375026.1"/>
    </source>
</evidence>
<dbReference type="InterPro" id="IPR003593">
    <property type="entry name" value="AAA+_ATPase"/>
</dbReference>
<dbReference type="Gene3D" id="3.40.50.300">
    <property type="entry name" value="P-loop containing nucleotide triphosphate hydrolases"/>
    <property type="match status" value="1"/>
</dbReference>
<evidence type="ECO:0000259" key="1">
    <source>
        <dbReference type="SMART" id="SM00382"/>
    </source>
</evidence>
<keyword evidence="2" id="KW-0067">ATP-binding</keyword>
<keyword evidence="2" id="KW-0347">Helicase</keyword>
<dbReference type="SMART" id="SM00382">
    <property type="entry name" value="AAA"/>
    <property type="match status" value="1"/>
</dbReference>
<keyword evidence="2" id="KW-0378">Hydrolase</keyword>
<dbReference type="Pfam" id="PF13481">
    <property type="entry name" value="AAA_25"/>
    <property type="match status" value="1"/>
</dbReference>
<comment type="caution">
    <text evidence="2">The sequence shown here is derived from an EMBL/GenBank/DDBJ whole genome shotgun (WGS) entry which is preliminary data.</text>
</comment>
<dbReference type="InterPro" id="IPR027417">
    <property type="entry name" value="P-loop_NTPase"/>
</dbReference>
<feature type="non-terminal residue" evidence="2">
    <location>
        <position position="1"/>
    </location>
</feature>
<dbReference type="EMBL" id="JAMQBK010000120">
    <property type="protein sequence ID" value="MCM2375026.1"/>
    <property type="molecule type" value="Genomic_DNA"/>
</dbReference>
<protein>
    <submittedName>
        <fullName evidence="2">Helicase RepA family protein</fullName>
    </submittedName>
</protein>